<dbReference type="PANTHER" id="PTHR24096">
    <property type="entry name" value="LONG-CHAIN-FATTY-ACID--COA LIGASE"/>
    <property type="match status" value="1"/>
</dbReference>
<dbReference type="Gene3D" id="3.40.50.12780">
    <property type="entry name" value="N-terminal domain of ligase-like"/>
    <property type="match status" value="1"/>
</dbReference>
<protein>
    <recommendedName>
        <fullName evidence="8">4-coumarate-CoA ligase</fullName>
    </recommendedName>
</protein>
<dbReference type="Proteomes" id="UP001358417">
    <property type="component" value="Unassembled WGS sequence"/>
</dbReference>
<dbReference type="InterPro" id="IPR000873">
    <property type="entry name" value="AMP-dep_synth/lig_dom"/>
</dbReference>
<reference evidence="6 7" key="1">
    <citation type="submission" date="2023-08" db="EMBL/GenBank/DDBJ databases">
        <title>Black Yeasts Isolated from many extreme environments.</title>
        <authorList>
            <person name="Coleine C."/>
            <person name="Stajich J.E."/>
            <person name="Selbmann L."/>
        </authorList>
    </citation>
    <scope>NUCLEOTIDE SEQUENCE [LARGE SCALE GENOMIC DNA]</scope>
    <source>
        <strain evidence="6 7">CCFEE 5792</strain>
    </source>
</reference>
<feature type="domain" description="AMP-binding enzyme C-terminal" evidence="5">
    <location>
        <begin position="467"/>
        <end position="544"/>
    </location>
</feature>
<evidence type="ECO:0000256" key="1">
    <source>
        <dbReference type="ARBA" id="ARBA00006432"/>
    </source>
</evidence>
<dbReference type="Pfam" id="PF00501">
    <property type="entry name" value="AMP-binding"/>
    <property type="match status" value="1"/>
</dbReference>
<evidence type="ECO:0000259" key="5">
    <source>
        <dbReference type="Pfam" id="PF13193"/>
    </source>
</evidence>
<evidence type="ECO:0000313" key="6">
    <source>
        <dbReference type="EMBL" id="KAK5054516.1"/>
    </source>
</evidence>
<dbReference type="GO" id="GO:0016405">
    <property type="term" value="F:CoA-ligase activity"/>
    <property type="evidence" value="ECO:0007669"/>
    <property type="project" value="TreeGrafter"/>
</dbReference>
<evidence type="ECO:0000259" key="4">
    <source>
        <dbReference type="Pfam" id="PF00501"/>
    </source>
</evidence>
<keyword evidence="2" id="KW-0436">Ligase</keyword>
<gene>
    <name evidence="6" type="ORF">LTR84_001407</name>
</gene>
<dbReference type="InterPro" id="IPR025110">
    <property type="entry name" value="AMP-bd_C"/>
</dbReference>
<evidence type="ECO:0000256" key="3">
    <source>
        <dbReference type="SAM" id="Phobius"/>
    </source>
</evidence>
<dbReference type="InterPro" id="IPR020845">
    <property type="entry name" value="AMP-binding_CS"/>
</dbReference>
<dbReference type="Gene3D" id="3.30.300.30">
    <property type="match status" value="1"/>
</dbReference>
<accession>A0AAV9NCK8</accession>
<dbReference type="Pfam" id="PF13193">
    <property type="entry name" value="AMP-binding_C"/>
    <property type="match status" value="1"/>
</dbReference>
<comment type="similarity">
    <text evidence="1">Belongs to the ATP-dependent AMP-binding enzyme family.</text>
</comment>
<evidence type="ECO:0008006" key="8">
    <source>
        <dbReference type="Google" id="ProtNLM"/>
    </source>
</evidence>
<feature type="domain" description="AMP-dependent synthetase/ligase" evidence="4">
    <location>
        <begin position="48"/>
        <end position="418"/>
    </location>
</feature>
<keyword evidence="3" id="KW-0472">Membrane</keyword>
<organism evidence="6 7">
    <name type="scientific">Exophiala bonariae</name>
    <dbReference type="NCBI Taxonomy" id="1690606"/>
    <lineage>
        <taxon>Eukaryota</taxon>
        <taxon>Fungi</taxon>
        <taxon>Dikarya</taxon>
        <taxon>Ascomycota</taxon>
        <taxon>Pezizomycotina</taxon>
        <taxon>Eurotiomycetes</taxon>
        <taxon>Chaetothyriomycetidae</taxon>
        <taxon>Chaetothyriales</taxon>
        <taxon>Herpotrichiellaceae</taxon>
        <taxon>Exophiala</taxon>
    </lineage>
</organism>
<dbReference type="InterPro" id="IPR042099">
    <property type="entry name" value="ANL_N_sf"/>
</dbReference>
<dbReference type="AlphaFoldDB" id="A0AAV9NCK8"/>
<dbReference type="InterPro" id="IPR045851">
    <property type="entry name" value="AMP-bd_C_sf"/>
</dbReference>
<dbReference type="RefSeq" id="XP_064707289.1">
    <property type="nucleotide sequence ID" value="XM_064845031.1"/>
</dbReference>
<keyword evidence="7" id="KW-1185">Reference proteome</keyword>
<evidence type="ECO:0000256" key="2">
    <source>
        <dbReference type="ARBA" id="ARBA00022598"/>
    </source>
</evidence>
<name>A0AAV9NCK8_9EURO</name>
<dbReference type="PANTHER" id="PTHR24096:SF149">
    <property type="entry name" value="AMP-BINDING DOMAIN-CONTAINING PROTEIN-RELATED"/>
    <property type="match status" value="1"/>
</dbReference>
<keyword evidence="3" id="KW-0812">Transmembrane</keyword>
<proteinExistence type="inferred from homology"/>
<comment type="caution">
    <text evidence="6">The sequence shown here is derived from an EMBL/GenBank/DDBJ whole genome shotgun (WGS) entry which is preliminary data.</text>
</comment>
<sequence length="566" mass="62443">MSRIYRNTGPEPFVDVPKLDLLTFLFDSEYSVAAISEENVVLHVDADNPSNKVTRNDLRDLVERIAHGLRQNYDIGSNGPNKDVVTVISHGQPLVAAAFYGVIAAGGVYSAASPSSTVAELARQVTIGTSRLIICSAEFKELATQAAKQCNVPLNRILVLESSPFWSLSSLYGGINAISKEKLKWEKISDPGRLKRSLITILWSSGTTGLPKGVMLSHENLVQEIYLLSLPGRAWAQKQVEAGKTLTPFRTLSHLPISHIAGLAGYLIIPFYSGGVVFWMRKYEWAKLLKYAKDYEITAFYTVPSIYLRISKSADVKDHFKNVENASTGAAPMDGDLQTASNAKLGRGQTFVGQTWGLSETTGAVTMIPKGEIDVTGSIGQVMPNVELRIVDEDYKDVEPGQEGEMLVRSPLVTQGYFNNPQATRETFHGEWFCTGDIGVFRDGKFYIVDRKKELLKYKGLQVAPAEIENLLFTHPKIQEAAVVGVNLPEDPGTDLPRAYVVADPSQVTEDEIKEFVKHRLAPYKQLRGGVVFVPELPKNAVGKYLRRELRDRAKKELGLVASAKL</sequence>
<evidence type="ECO:0000313" key="7">
    <source>
        <dbReference type="Proteomes" id="UP001358417"/>
    </source>
</evidence>
<dbReference type="EMBL" id="JAVRRD010000010">
    <property type="protein sequence ID" value="KAK5054516.1"/>
    <property type="molecule type" value="Genomic_DNA"/>
</dbReference>
<dbReference type="SUPFAM" id="SSF56801">
    <property type="entry name" value="Acetyl-CoA synthetase-like"/>
    <property type="match status" value="1"/>
</dbReference>
<keyword evidence="3" id="KW-1133">Transmembrane helix</keyword>
<dbReference type="GeneID" id="89969627"/>
<feature type="transmembrane region" description="Helical" evidence="3">
    <location>
        <begin position="260"/>
        <end position="280"/>
    </location>
</feature>
<dbReference type="GO" id="GO:0019748">
    <property type="term" value="P:secondary metabolic process"/>
    <property type="evidence" value="ECO:0007669"/>
    <property type="project" value="TreeGrafter"/>
</dbReference>
<dbReference type="PROSITE" id="PS00455">
    <property type="entry name" value="AMP_BINDING"/>
    <property type="match status" value="1"/>
</dbReference>
<dbReference type="FunFam" id="3.30.300.30:FF:000007">
    <property type="entry name" value="4-coumarate--CoA ligase 2"/>
    <property type="match status" value="1"/>
</dbReference>